<sequence>MEIFAWTTEVIGDEEHFCIVVKGVSLTIAEQTILRWSEYFYAQALERMAEEVRTLHHSCRQEAIKYLMPFAQELAQRQAMAFVMMTESMLGGVGAGQSG</sequence>
<evidence type="ECO:0000313" key="2">
    <source>
        <dbReference type="Proteomes" id="UP001281761"/>
    </source>
</evidence>
<name>A0ABQ9X1P3_9EUKA</name>
<evidence type="ECO:0000313" key="1">
    <source>
        <dbReference type="EMBL" id="KAK2944847.1"/>
    </source>
</evidence>
<organism evidence="1 2">
    <name type="scientific">Blattamonas nauphoetae</name>
    <dbReference type="NCBI Taxonomy" id="2049346"/>
    <lineage>
        <taxon>Eukaryota</taxon>
        <taxon>Metamonada</taxon>
        <taxon>Preaxostyla</taxon>
        <taxon>Oxymonadida</taxon>
        <taxon>Blattamonas</taxon>
    </lineage>
</organism>
<protein>
    <submittedName>
        <fullName evidence="1">Uncharacterized protein</fullName>
    </submittedName>
</protein>
<gene>
    <name evidence="1" type="ORF">BLNAU_20246</name>
</gene>
<comment type="caution">
    <text evidence="1">The sequence shown here is derived from an EMBL/GenBank/DDBJ whole genome shotgun (WGS) entry which is preliminary data.</text>
</comment>
<dbReference type="EMBL" id="JARBJD010000282">
    <property type="protein sequence ID" value="KAK2944847.1"/>
    <property type="molecule type" value="Genomic_DNA"/>
</dbReference>
<proteinExistence type="predicted"/>
<keyword evidence="2" id="KW-1185">Reference proteome</keyword>
<dbReference type="Proteomes" id="UP001281761">
    <property type="component" value="Unassembled WGS sequence"/>
</dbReference>
<accession>A0ABQ9X1P3</accession>
<reference evidence="1 2" key="1">
    <citation type="journal article" date="2022" name="bioRxiv">
        <title>Genomics of Preaxostyla Flagellates Illuminates Evolutionary Transitions and the Path Towards Mitochondrial Loss.</title>
        <authorList>
            <person name="Novak L.V.F."/>
            <person name="Treitli S.C."/>
            <person name="Pyrih J."/>
            <person name="Halakuc P."/>
            <person name="Pipaliya S.V."/>
            <person name="Vacek V."/>
            <person name="Brzon O."/>
            <person name="Soukal P."/>
            <person name="Eme L."/>
            <person name="Dacks J.B."/>
            <person name="Karnkowska A."/>
            <person name="Elias M."/>
            <person name="Hampl V."/>
        </authorList>
    </citation>
    <scope>NUCLEOTIDE SEQUENCE [LARGE SCALE GENOMIC DNA]</scope>
    <source>
        <strain evidence="1">NAU3</strain>
        <tissue evidence="1">Gut</tissue>
    </source>
</reference>